<sequence length="327" mass="36443">MRINLIIADNGAGLTRDMHLMSRTLADAGLDISITALRRGKLRKWFRPWRVRAGNLWRRVCGRKPPFRLNLMQEHIRAEYLPWADRNVLVPHPEYLNEKDIALLGKMDCVFVKTGHAGEIFAGLGSRTEYIGFTSEDRYEGGVERRRAFLHVPGKSGNKGTGALLAAWKQHPHWPPLTIVQRSRRPAGSEEPLANVVLRTDYVPEQELREMQNAHRFHLCPSETEGYGHYLMEALSVGAVTLTTDGAPMNELVTAERGILIGVARTGRQAAAVTWLADPAGIAEAVERALALDEAQCDALGAAGRRFFLANDAAFRERLPAVVRGWL</sequence>
<dbReference type="EMBL" id="QOVG01000009">
    <property type="protein sequence ID" value="NDK39809.1"/>
    <property type="molecule type" value="Genomic_DNA"/>
</dbReference>
<dbReference type="InterPro" id="IPR001296">
    <property type="entry name" value="Glyco_trans_1"/>
</dbReference>
<accession>A0ABX0ADY7</accession>
<keyword evidence="3" id="KW-1185">Reference proteome</keyword>
<evidence type="ECO:0000259" key="1">
    <source>
        <dbReference type="Pfam" id="PF00534"/>
    </source>
</evidence>
<feature type="domain" description="Glycosyl transferase family 1" evidence="1">
    <location>
        <begin position="193"/>
        <end position="276"/>
    </location>
</feature>
<protein>
    <submittedName>
        <fullName evidence="2">Glycosyltransferase</fullName>
    </submittedName>
</protein>
<evidence type="ECO:0000313" key="3">
    <source>
        <dbReference type="Proteomes" id="UP001429354"/>
    </source>
</evidence>
<gene>
    <name evidence="2" type="ORF">DT603_13270</name>
</gene>
<dbReference type="SUPFAM" id="SSF53756">
    <property type="entry name" value="UDP-Glycosyltransferase/glycogen phosphorylase"/>
    <property type="match status" value="1"/>
</dbReference>
<dbReference type="RefSeq" id="WP_162350467.1">
    <property type="nucleotide sequence ID" value="NZ_QOVG01000009.1"/>
</dbReference>
<comment type="caution">
    <text evidence="2">The sequence shown here is derived from an EMBL/GenBank/DDBJ whole genome shotgun (WGS) entry which is preliminary data.</text>
</comment>
<name>A0ABX0ADY7_9GAMM</name>
<dbReference type="Proteomes" id="UP001429354">
    <property type="component" value="Unassembled WGS sequence"/>
</dbReference>
<organism evidence="2 3">
    <name type="scientific">Pseudoxanthomonas gei</name>
    <dbReference type="NCBI Taxonomy" id="1383030"/>
    <lineage>
        <taxon>Bacteria</taxon>
        <taxon>Pseudomonadati</taxon>
        <taxon>Pseudomonadota</taxon>
        <taxon>Gammaproteobacteria</taxon>
        <taxon>Lysobacterales</taxon>
        <taxon>Lysobacteraceae</taxon>
        <taxon>Pseudoxanthomonas</taxon>
    </lineage>
</organism>
<proteinExistence type="predicted"/>
<dbReference type="Pfam" id="PF00534">
    <property type="entry name" value="Glycos_transf_1"/>
    <property type="match status" value="1"/>
</dbReference>
<evidence type="ECO:0000313" key="2">
    <source>
        <dbReference type="EMBL" id="NDK39809.1"/>
    </source>
</evidence>
<dbReference type="Gene3D" id="3.40.50.2000">
    <property type="entry name" value="Glycogen Phosphorylase B"/>
    <property type="match status" value="1"/>
</dbReference>
<reference evidence="2 3" key="1">
    <citation type="submission" date="2018-07" db="EMBL/GenBank/DDBJ databases">
        <title>Whole genome Sequencing of Pseudoxanthomonas gei KCTC 32298 (T).</title>
        <authorList>
            <person name="Kumar S."/>
            <person name="Bansal K."/>
            <person name="Kaur A."/>
            <person name="Patil P."/>
            <person name="Sharma S."/>
            <person name="Patil P.B."/>
        </authorList>
    </citation>
    <scope>NUCLEOTIDE SEQUENCE [LARGE SCALE GENOMIC DNA]</scope>
    <source>
        <strain evidence="2 3">KCTC 32298</strain>
    </source>
</reference>